<feature type="transmembrane region" description="Helical" evidence="1">
    <location>
        <begin position="226"/>
        <end position="245"/>
    </location>
</feature>
<feature type="transmembrane region" description="Helical" evidence="1">
    <location>
        <begin position="12"/>
        <end position="32"/>
    </location>
</feature>
<feature type="transmembrane region" description="Helical" evidence="1">
    <location>
        <begin position="251"/>
        <end position="271"/>
    </location>
</feature>
<sequence length="318" mass="35957">MMRLGFHLEEAYLLILSVLILLAAVATGYGQWASSRATTTQQQQRIRLVNSRVRSAWWLIGIFAVAFWLGQGALLVVFAFLSFFVLREFIALTPTHYTDHWALVIAFYVAIPLQYLLIAFEQYWFFTLFIPVYLFLLLPVVMAATHDTDRYLERVAKVQWGIMLSIFCVSHAPAISLLDFNRFASSGPLMLVYFLMMIFFGDLFAVLMSSILGGKPLMSNPNKTSKGVFVGSFITLLCGLALYWLTPFRLWQAGLMTLAIIVSGIMGDLVISSVKKSLGARYNSVDNLYITRGILERMAPLTFAAPVFYHLTVIFFMN</sequence>
<name>A0A388SD94_9BURK</name>
<feature type="transmembrane region" description="Helical" evidence="1">
    <location>
        <begin position="57"/>
        <end position="86"/>
    </location>
</feature>
<dbReference type="PANTHER" id="PTHR43535">
    <property type="entry name" value="PHOSPHATIDATE CYTIDYLYLTRANSFERASE"/>
    <property type="match status" value="1"/>
</dbReference>
<keyword evidence="1" id="KW-0812">Transmembrane</keyword>
<comment type="caution">
    <text evidence="2">The sequence shown here is derived from an EMBL/GenBank/DDBJ whole genome shotgun (WGS) entry which is preliminary data.</text>
</comment>
<dbReference type="RefSeq" id="WP_022443265.1">
    <property type="nucleotide sequence ID" value="NZ_BGZJ01000001.1"/>
</dbReference>
<gene>
    <name evidence="2" type="primary">cdsA2</name>
    <name evidence="2" type="ORF">MESMUL_08030</name>
</gene>
<reference evidence="2 3" key="1">
    <citation type="journal article" date="2018" name="Int. J. Syst. Evol. Microbiol.">
        <title>Mesosutterella multiformis gen. nov., sp. nov., a member of the family Sutterellaceae and Sutterella megalosphaeroides sp. nov., isolated from human faeces.</title>
        <authorList>
            <person name="Sakamoto M."/>
            <person name="Ikeyama N."/>
            <person name="Kunihiro T."/>
            <person name="Iino T."/>
            <person name="Yuki M."/>
            <person name="Ohkuma M."/>
        </authorList>
    </citation>
    <scope>NUCLEOTIDE SEQUENCE [LARGE SCALE GENOMIC DNA]</scope>
    <source>
        <strain evidence="2 3">4NBBH2</strain>
    </source>
</reference>
<proteinExistence type="predicted"/>
<keyword evidence="3" id="KW-1185">Reference proteome</keyword>
<dbReference type="GO" id="GO:0009273">
    <property type="term" value="P:peptidoglycan-based cell wall biogenesis"/>
    <property type="evidence" value="ECO:0007669"/>
    <property type="project" value="TreeGrafter"/>
</dbReference>
<feature type="transmembrane region" description="Helical" evidence="1">
    <location>
        <begin position="298"/>
        <end position="317"/>
    </location>
</feature>
<evidence type="ECO:0000256" key="1">
    <source>
        <dbReference type="SAM" id="Phobius"/>
    </source>
</evidence>
<accession>A0A388SD94</accession>
<dbReference type="EMBL" id="BGZJ01000001">
    <property type="protein sequence ID" value="GBO93449.1"/>
    <property type="molecule type" value="Genomic_DNA"/>
</dbReference>
<feature type="transmembrane region" description="Helical" evidence="1">
    <location>
        <begin position="98"/>
        <end position="117"/>
    </location>
</feature>
<dbReference type="PANTHER" id="PTHR43535:SF1">
    <property type="entry name" value="PHOSPHATIDATE CYTIDYLYLTRANSFERASE"/>
    <property type="match status" value="1"/>
</dbReference>
<organism evidence="2 3">
    <name type="scientific">Mesosutterella multiformis</name>
    <dbReference type="NCBI Taxonomy" id="2259133"/>
    <lineage>
        <taxon>Bacteria</taxon>
        <taxon>Pseudomonadati</taxon>
        <taxon>Pseudomonadota</taxon>
        <taxon>Betaproteobacteria</taxon>
        <taxon>Burkholderiales</taxon>
        <taxon>Sutterellaceae</taxon>
        <taxon>Mesosutterella</taxon>
    </lineage>
</organism>
<dbReference type="GO" id="GO:0016779">
    <property type="term" value="F:nucleotidyltransferase activity"/>
    <property type="evidence" value="ECO:0007669"/>
    <property type="project" value="UniProtKB-KW"/>
</dbReference>
<feature type="transmembrane region" description="Helical" evidence="1">
    <location>
        <begin position="123"/>
        <end position="146"/>
    </location>
</feature>
<keyword evidence="1" id="KW-0472">Membrane</keyword>
<feature type="transmembrane region" description="Helical" evidence="1">
    <location>
        <begin position="158"/>
        <end position="178"/>
    </location>
</feature>
<dbReference type="AlphaFoldDB" id="A0A388SD94"/>
<feature type="transmembrane region" description="Helical" evidence="1">
    <location>
        <begin position="190"/>
        <end position="214"/>
    </location>
</feature>
<dbReference type="Pfam" id="PF01148">
    <property type="entry name" value="CTP_transf_1"/>
    <property type="match status" value="1"/>
</dbReference>
<keyword evidence="2" id="KW-0548">Nucleotidyltransferase</keyword>
<dbReference type="GO" id="GO:0005886">
    <property type="term" value="C:plasma membrane"/>
    <property type="evidence" value="ECO:0007669"/>
    <property type="project" value="TreeGrafter"/>
</dbReference>
<keyword evidence="2" id="KW-0808">Transferase</keyword>
<evidence type="ECO:0000313" key="2">
    <source>
        <dbReference type="EMBL" id="GBO93449.1"/>
    </source>
</evidence>
<evidence type="ECO:0000313" key="3">
    <source>
        <dbReference type="Proteomes" id="UP000266091"/>
    </source>
</evidence>
<dbReference type="Proteomes" id="UP000266091">
    <property type="component" value="Unassembled WGS sequence"/>
</dbReference>
<keyword evidence="1" id="KW-1133">Transmembrane helix</keyword>
<protein>
    <submittedName>
        <fullName evidence="2">Phosphatidate cytidylyltransferase</fullName>
    </submittedName>
</protein>